<comment type="caution">
    <text evidence="1">The sequence shown here is derived from an EMBL/GenBank/DDBJ whole genome shotgun (WGS) entry which is preliminary data.</text>
</comment>
<dbReference type="RefSeq" id="WP_141646710.1">
    <property type="nucleotide sequence ID" value="NZ_VIFM01000183.1"/>
</dbReference>
<dbReference type="EMBL" id="VIFM01000183">
    <property type="protein sequence ID" value="TQF11527.1"/>
    <property type="molecule type" value="Genomic_DNA"/>
</dbReference>
<organism evidence="1 2">
    <name type="scientific">Myxococcus llanfairpwllgwyngyllgogerychwyrndrobwllllantysiliogogogochensis</name>
    <dbReference type="NCBI Taxonomy" id="2590453"/>
    <lineage>
        <taxon>Bacteria</taxon>
        <taxon>Pseudomonadati</taxon>
        <taxon>Myxococcota</taxon>
        <taxon>Myxococcia</taxon>
        <taxon>Myxococcales</taxon>
        <taxon>Cystobacterineae</taxon>
        <taxon>Myxococcaceae</taxon>
        <taxon>Myxococcus</taxon>
    </lineage>
</organism>
<dbReference type="Proteomes" id="UP000315369">
    <property type="component" value="Unassembled WGS sequence"/>
</dbReference>
<accession>A0A540WRI8</accession>
<gene>
    <name evidence="1" type="ORF">FJV41_33730</name>
</gene>
<sequence>MRSLLVLGLTVLGFQFGCGAGEADPGMQSDLTSREDSLVRCIADYYITYYSDATYTTAVGSERCTCNRTPTRTGVQTDFAVENYYEECL</sequence>
<name>A0A540WRI8_9BACT</name>
<evidence type="ECO:0000313" key="2">
    <source>
        <dbReference type="Proteomes" id="UP000315369"/>
    </source>
</evidence>
<dbReference type="AlphaFoldDB" id="A0A540WRI8"/>
<evidence type="ECO:0000313" key="1">
    <source>
        <dbReference type="EMBL" id="TQF11527.1"/>
    </source>
</evidence>
<protein>
    <submittedName>
        <fullName evidence="1">Uncharacterized protein</fullName>
    </submittedName>
</protein>
<proteinExistence type="predicted"/>
<dbReference type="OrthoDB" id="5514530at2"/>
<reference evidence="1 2" key="1">
    <citation type="submission" date="2019-06" db="EMBL/GenBank/DDBJ databases">
        <authorList>
            <person name="Livingstone P."/>
            <person name="Whitworth D."/>
        </authorList>
    </citation>
    <scope>NUCLEOTIDE SEQUENCE [LARGE SCALE GENOMIC DNA]</scope>
    <source>
        <strain evidence="1 2">AM401</strain>
    </source>
</reference>
<keyword evidence="2" id="KW-1185">Reference proteome</keyword>